<protein>
    <submittedName>
        <fullName evidence="1">Uncharacterized protein</fullName>
    </submittedName>
</protein>
<comment type="caution">
    <text evidence="1">The sequence shown here is derived from an EMBL/GenBank/DDBJ whole genome shotgun (WGS) entry which is preliminary data.</text>
</comment>
<dbReference type="AlphaFoldDB" id="A0A7J7CUG6"/>
<dbReference type="PANTHER" id="PTHR31871">
    <property type="entry name" value="OS02G0137100 PROTEIN"/>
    <property type="match status" value="1"/>
</dbReference>
<dbReference type="Pfam" id="PF09713">
    <property type="entry name" value="A_thal_3526"/>
    <property type="match status" value="1"/>
</dbReference>
<dbReference type="InParanoid" id="A0A7J7CUG6"/>
<gene>
    <name evidence="1" type="ORF">HS088_TW13G00535</name>
</gene>
<reference evidence="1 2" key="1">
    <citation type="journal article" date="2020" name="Nat. Commun.">
        <title>Genome of Tripterygium wilfordii and identification of cytochrome P450 involved in triptolide biosynthesis.</title>
        <authorList>
            <person name="Tu L."/>
            <person name="Su P."/>
            <person name="Zhang Z."/>
            <person name="Gao L."/>
            <person name="Wang J."/>
            <person name="Hu T."/>
            <person name="Zhou J."/>
            <person name="Zhang Y."/>
            <person name="Zhao Y."/>
            <person name="Liu Y."/>
            <person name="Song Y."/>
            <person name="Tong Y."/>
            <person name="Lu Y."/>
            <person name="Yang J."/>
            <person name="Xu C."/>
            <person name="Jia M."/>
            <person name="Peters R.J."/>
            <person name="Huang L."/>
            <person name="Gao W."/>
        </authorList>
    </citation>
    <scope>NUCLEOTIDE SEQUENCE [LARGE SCALE GENOMIC DNA]</scope>
    <source>
        <strain evidence="2">cv. XIE 37</strain>
        <tissue evidence="1">Leaf</tissue>
    </source>
</reference>
<keyword evidence="2" id="KW-1185">Reference proteome</keyword>
<evidence type="ECO:0000313" key="2">
    <source>
        <dbReference type="Proteomes" id="UP000593562"/>
    </source>
</evidence>
<name>A0A7J7CUG6_TRIWF</name>
<dbReference type="EMBL" id="JAAARO010000013">
    <property type="protein sequence ID" value="KAF5737648.1"/>
    <property type="molecule type" value="Genomic_DNA"/>
</dbReference>
<dbReference type="FunCoup" id="A0A7J7CUG6">
    <property type="interactions" value="2020"/>
</dbReference>
<dbReference type="InterPro" id="IPR006476">
    <property type="entry name" value="CHP01589_pln"/>
</dbReference>
<accession>A0A7J7CUG6</accession>
<dbReference type="NCBIfam" id="TIGR01589">
    <property type="entry name" value="A_thal_3526"/>
    <property type="match status" value="1"/>
</dbReference>
<dbReference type="Proteomes" id="UP000593562">
    <property type="component" value="Unassembled WGS sequence"/>
</dbReference>
<sequence length="324" mass="35873">MSSGPVRRVSPRDIQLVQSLIERCLQLYMNQKEVVETLLAQAKIEPGFTELVWQKLEKENWDFFRAYYLRLMVKHQIIEFNKLLEQQVLLMHQIQPTGVASMPTSNGSHIQQLHHNSALYATEQAGPALKQENVQHNIGSRSPNAFTNGGSSSHKNMHSAIDMSAHACRIDVPHNLLPTQSSNIDLIQGINGGMIKTETGYSGSSPYMFGADGEVLEAHPPIGDTSVVSFSSVESSTRSLNETLLDADSGSFGYLDQIPRSFSFSDLTADFSQSADILESYSRSPFLTADTENFLDSHDGEHQGDNKRLDAISEGLSYEDFGSE</sequence>
<evidence type="ECO:0000313" key="1">
    <source>
        <dbReference type="EMBL" id="KAF5737648.1"/>
    </source>
</evidence>
<dbReference type="PANTHER" id="PTHR31871:SF1">
    <property type="entry name" value="HISTIDINE-TRNA LIGASE"/>
    <property type="match status" value="1"/>
</dbReference>
<proteinExistence type="predicted"/>
<organism evidence="1 2">
    <name type="scientific">Tripterygium wilfordii</name>
    <name type="common">Thunder God vine</name>
    <dbReference type="NCBI Taxonomy" id="458696"/>
    <lineage>
        <taxon>Eukaryota</taxon>
        <taxon>Viridiplantae</taxon>
        <taxon>Streptophyta</taxon>
        <taxon>Embryophyta</taxon>
        <taxon>Tracheophyta</taxon>
        <taxon>Spermatophyta</taxon>
        <taxon>Magnoliopsida</taxon>
        <taxon>eudicotyledons</taxon>
        <taxon>Gunneridae</taxon>
        <taxon>Pentapetalae</taxon>
        <taxon>rosids</taxon>
        <taxon>fabids</taxon>
        <taxon>Celastrales</taxon>
        <taxon>Celastraceae</taxon>
        <taxon>Tripterygium</taxon>
    </lineage>
</organism>